<sequence length="375" mass="43116">MFASKHFVYHFENHKIKGESFVFFPTAEGYCDYKKDQYIYQYKDHLRNVRVSFGRNSAGALEITDANDYYPFGMNHLKTGNAFYGQGSYKNYKYNGKELQETGMYDYGARMYMADIGRWGVVDPLAEKYFNISPFNYTANNPILYIDPDGMQLDLSNIMKKGNEEQYKAFVFFAKTKEGQAFLSKYMEKGQKVEYGGKTIFEAKANGEYHNKGIDLSYGVKTDSSIGGSTKGKIKGDEKNVSILISNKAYGDSGSQFFNTLRQIVHESFVHADLEANDLQDDGYLNSSSIPKEYRKYDTWESQHGQHYYIQNEYLKDPTNNKVNTYTKEGFQILKQANEALKLKLGNSQIKTEMWNFNGSMIKVDKNGSLKHKDQ</sequence>
<accession>A0ABN5SC49</accession>
<reference evidence="1 2" key="1">
    <citation type="submission" date="2018-11" db="EMBL/GenBank/DDBJ databases">
        <title>Proposal to divide the Flavobacteriaceae and reorganize its genera based on Amino Acid Identity values calculated from whole genome sequences.</title>
        <authorList>
            <person name="Nicholson A.C."/>
            <person name="Gulvik C.A."/>
            <person name="Whitney A.M."/>
            <person name="Humrighouse B.W."/>
            <person name="Bell M."/>
            <person name="Holmes B."/>
            <person name="Steigerwalt A.G."/>
            <person name="Villarma A."/>
            <person name="Sheth M."/>
            <person name="Batra D."/>
            <person name="Pryor J."/>
            <person name="Bernardet J.-F."/>
            <person name="Hugo C."/>
            <person name="Kampfer P."/>
            <person name="Newman J."/>
            <person name="McQuiston J.R."/>
        </authorList>
    </citation>
    <scope>NUCLEOTIDE SEQUENCE [LARGE SCALE GENOMIC DNA]</scope>
    <source>
        <strain evidence="1 2">DSM 16927</strain>
    </source>
</reference>
<dbReference type="PANTHER" id="PTHR32305">
    <property type="match status" value="1"/>
</dbReference>
<dbReference type="NCBIfam" id="TIGR03696">
    <property type="entry name" value="Rhs_assc_core"/>
    <property type="match status" value="1"/>
</dbReference>
<dbReference type="Proteomes" id="UP000279541">
    <property type="component" value="Chromosome"/>
</dbReference>
<gene>
    <name evidence="1" type="ORF">EG359_09085</name>
</gene>
<dbReference type="Gene3D" id="2.180.10.10">
    <property type="entry name" value="RHS repeat-associated core"/>
    <property type="match status" value="1"/>
</dbReference>
<evidence type="ECO:0000313" key="1">
    <source>
        <dbReference type="EMBL" id="AZA99761.1"/>
    </source>
</evidence>
<dbReference type="EMBL" id="CP033926">
    <property type="protein sequence ID" value="AZA99761.1"/>
    <property type="molecule type" value="Genomic_DNA"/>
</dbReference>
<keyword evidence="2" id="KW-1185">Reference proteome</keyword>
<dbReference type="InterPro" id="IPR050708">
    <property type="entry name" value="T6SS_VgrG/RHS"/>
</dbReference>
<evidence type="ECO:0000313" key="2">
    <source>
        <dbReference type="Proteomes" id="UP000279541"/>
    </source>
</evidence>
<proteinExistence type="predicted"/>
<dbReference type="PANTHER" id="PTHR32305:SF15">
    <property type="entry name" value="PROTEIN RHSA-RELATED"/>
    <property type="match status" value="1"/>
</dbReference>
<dbReference type="InterPro" id="IPR022385">
    <property type="entry name" value="Rhs_assc_core"/>
</dbReference>
<name>A0ABN5SC49_9FLAO</name>
<organism evidence="1 2">
    <name type="scientific">Chryseobacterium joostei</name>
    <dbReference type="NCBI Taxonomy" id="112234"/>
    <lineage>
        <taxon>Bacteria</taxon>
        <taxon>Pseudomonadati</taxon>
        <taxon>Bacteroidota</taxon>
        <taxon>Flavobacteriia</taxon>
        <taxon>Flavobacteriales</taxon>
        <taxon>Weeksellaceae</taxon>
        <taxon>Chryseobacterium group</taxon>
        <taxon>Chryseobacterium</taxon>
    </lineage>
</organism>
<protein>
    <submittedName>
        <fullName evidence="1">RHS repeat-associated core domain-containing protein</fullName>
    </submittedName>
</protein>